<dbReference type="AlphaFoldDB" id="Q9P3G6"/>
<feature type="region of interest" description="Disordered" evidence="1">
    <location>
        <begin position="193"/>
        <end position="225"/>
    </location>
</feature>
<proteinExistence type="predicted"/>
<sequence>MGVVFIESGLGAGQRQDGERTAKKMKLEAGPVRRRSEEQLAFRTVPDMDFMVLRIPGQSAPSFSIEADPEKSWSCKEECMVRFLDRARERGEVSLHLNCGNGSPQLQVLVIPAQELEKLPPNVKRFPVPRYKTGRNTDLTFVRLIVAAFSSKLLLDCGFLPPLRPSPFSLCCEAEGAKGKGGCASVAGRVSLPSRARMQGKQSDGHERPSAPASSQSRRSDDEAAVPWHQTDSISAIILQVRLPSPHGQSEGKDETSGKQVGVHGTVRSSPTASGSDARGFRPLSCTARLRCTAQTLAGLTWHRQAIPQRVDGSHGRIGRQSTLDNNNIVALLARRTGSLAVSLDLSGVRAEGASSTVIPFWRGTVPDYFSDHCDNASNLPRPRKLRSSVFRDVWENWWIEQGAPRPAEIHRGHPLGPEMGLKMEISRQKEMGPSKLAPNDRGTWVQMSYTYLQALSSSSRKTELARKDKVPGSFGWVPRLPCRVWCGCLWDWDGLGTGVWSKRQLMPTTSSKEFLSYFEYHERLPKREAYRTTPPPPPPPQQQQPSTQQKHKAYALVDDTLSNPNSRRLHFGVSINRQNDHQGVSVCLQLRPWRLRYHRCPQAPTAAQAQPEVKGSRSLSGPDACLFIP</sequence>
<name>Q9P3G6_NEUCS</name>
<dbReference type="HOGENOM" id="CLU_510985_0_0_1"/>
<reference evidence="2" key="2">
    <citation type="submission" date="2001-11" db="EMBL/GenBank/DDBJ databases">
        <authorList>
            <person name="German Neurospora genome project"/>
        </authorList>
    </citation>
    <scope>NUCLEOTIDE SEQUENCE</scope>
</reference>
<feature type="compositionally biased region" description="Pro residues" evidence="1">
    <location>
        <begin position="534"/>
        <end position="543"/>
    </location>
</feature>
<evidence type="ECO:0000313" key="2">
    <source>
        <dbReference type="EMBL" id="CAB98229.2"/>
    </source>
</evidence>
<feature type="region of interest" description="Disordered" evidence="1">
    <location>
        <begin position="529"/>
        <end position="553"/>
    </location>
</feature>
<feature type="region of interest" description="Disordered" evidence="1">
    <location>
        <begin position="244"/>
        <end position="280"/>
    </location>
</feature>
<evidence type="ECO:0000256" key="1">
    <source>
        <dbReference type="SAM" id="MobiDB-lite"/>
    </source>
</evidence>
<reference evidence="2" key="1">
    <citation type="submission" date="2000-07" db="EMBL/GenBank/DDBJ databases">
        <authorList>
            <person name="Schulte U."/>
            <person name="Aign V."/>
            <person name="Hoheisel J."/>
            <person name="Brandt P."/>
            <person name="Fartmann B."/>
            <person name="Holland R."/>
            <person name="Nyakatura G."/>
            <person name="Mewes H.W."/>
            <person name="Mannhaupt G."/>
        </authorList>
    </citation>
    <scope>NUCLEOTIDE SEQUENCE</scope>
</reference>
<gene>
    <name evidence="2" type="primary">B12F1.170</name>
</gene>
<accession>Q9P3G6</accession>
<dbReference type="EMBL" id="AL390091">
    <property type="protein sequence ID" value="CAB98229.2"/>
    <property type="molecule type" value="Genomic_DNA"/>
</dbReference>
<protein>
    <submittedName>
        <fullName evidence="2">Uncharacterized protein B12F1.170</fullName>
    </submittedName>
</protein>
<organism evidence="2">
    <name type="scientific">Neurospora crassa</name>
    <dbReference type="NCBI Taxonomy" id="5141"/>
    <lineage>
        <taxon>Eukaryota</taxon>
        <taxon>Fungi</taxon>
        <taxon>Dikarya</taxon>
        <taxon>Ascomycota</taxon>
        <taxon>Pezizomycotina</taxon>
        <taxon>Sordariomycetes</taxon>
        <taxon>Sordariomycetidae</taxon>
        <taxon>Sordariales</taxon>
        <taxon>Sordariaceae</taxon>
        <taxon>Neurospora</taxon>
    </lineage>
</organism>